<sequence>MKRLTKLTAIFMLVAFSLTMFATMAPAATLSGTITMSGSTTVQPVAELLKAQFTKANPGVQITIAGGGSGVGIVDVSEGKVNIGNASRALKTGDPAGLVANTIGYDAICVIVNPKNTVKALTKEQVNQIFTGKITNWSAVGGKNAPIFVNIRTSPSGTMDFFNESFMGEPSTQVQGTATMVATAKQHESNALMVAAVAKDVNAIGFCSMGYVKTTVKAVALDGVAATVQNSIAGTYKYVRPLNMVTNGPAIGLSKSFIDYALSAAGQKIVSTEWIAVSQKPKK</sequence>
<dbReference type="InterPro" id="IPR011862">
    <property type="entry name" value="Phos-bd"/>
</dbReference>
<comment type="subcellular location">
    <subcellularLocation>
        <location evidence="2 10">Cell membrane</location>
        <topology evidence="2 10">Lipid-anchor</topology>
    </subcellularLocation>
</comment>
<dbReference type="NCBIfam" id="TIGR02136">
    <property type="entry name" value="ptsS_2"/>
    <property type="match status" value="1"/>
</dbReference>
<dbReference type="OrthoDB" id="9790048at2"/>
<evidence type="ECO:0000256" key="7">
    <source>
        <dbReference type="ARBA" id="ARBA00022729"/>
    </source>
</evidence>
<evidence type="ECO:0000259" key="11">
    <source>
        <dbReference type="Pfam" id="PF12849"/>
    </source>
</evidence>
<evidence type="ECO:0000256" key="3">
    <source>
        <dbReference type="ARBA" id="ARBA00008725"/>
    </source>
</evidence>
<evidence type="ECO:0000256" key="4">
    <source>
        <dbReference type="ARBA" id="ARBA00011529"/>
    </source>
</evidence>
<dbReference type="Gene3D" id="3.40.190.10">
    <property type="entry name" value="Periplasmic binding protein-like II"/>
    <property type="match status" value="2"/>
</dbReference>
<comment type="function">
    <text evidence="10">Involved in the system for phosphate transport across the cytoplasmic membrane.</text>
</comment>
<comment type="subunit">
    <text evidence="4 10">The complex is composed of two ATP-binding proteins (PstB), two transmembrane proteins (PstC and PstA) and a solute-binding protein (PstS).</text>
</comment>
<dbReference type="CDD" id="cd13653">
    <property type="entry name" value="PBP2_phosphate_like_1"/>
    <property type="match status" value="1"/>
</dbReference>
<accession>A0A2L2X9C6</accession>
<keyword evidence="9 10" id="KW-0449">Lipoprotein</keyword>
<comment type="function">
    <text evidence="1">Part of the ABC transporter complex PstSACB involved in phosphate import.</text>
</comment>
<feature type="signal peptide" evidence="10">
    <location>
        <begin position="1"/>
        <end position="27"/>
    </location>
</feature>
<name>A0A2L2X9C6_9FIRM</name>
<dbReference type="Pfam" id="PF12849">
    <property type="entry name" value="PBP_like_2"/>
    <property type="match status" value="1"/>
</dbReference>
<feature type="chain" id="PRO_5027136491" description="Phosphate-binding protein" evidence="10">
    <location>
        <begin position="28"/>
        <end position="283"/>
    </location>
</feature>
<evidence type="ECO:0000256" key="8">
    <source>
        <dbReference type="ARBA" id="ARBA00023139"/>
    </source>
</evidence>
<dbReference type="AlphaFoldDB" id="A0A2L2X9C6"/>
<dbReference type="Proteomes" id="UP000239549">
    <property type="component" value="Unassembled WGS sequence"/>
</dbReference>
<comment type="caution">
    <text evidence="12">The sequence shown here is derived from an EMBL/GenBank/DDBJ whole genome shotgun (WGS) entry which is preliminary data.</text>
</comment>
<dbReference type="InterPro" id="IPR024370">
    <property type="entry name" value="PBP_domain"/>
</dbReference>
<evidence type="ECO:0000313" key="12">
    <source>
        <dbReference type="EMBL" id="GBF32632.1"/>
    </source>
</evidence>
<protein>
    <recommendedName>
        <fullName evidence="10">Phosphate-binding protein</fullName>
    </recommendedName>
</protein>
<evidence type="ECO:0000256" key="10">
    <source>
        <dbReference type="RuleBase" id="RU367119"/>
    </source>
</evidence>
<dbReference type="EMBL" id="BFAV01000045">
    <property type="protein sequence ID" value="GBF32632.1"/>
    <property type="molecule type" value="Genomic_DNA"/>
</dbReference>
<organism evidence="12 13">
    <name type="scientific">Desulfocucumis palustris</name>
    <dbReference type="NCBI Taxonomy" id="1898651"/>
    <lineage>
        <taxon>Bacteria</taxon>
        <taxon>Bacillati</taxon>
        <taxon>Bacillota</taxon>
        <taxon>Clostridia</taxon>
        <taxon>Eubacteriales</taxon>
        <taxon>Desulfocucumaceae</taxon>
        <taxon>Desulfocucumis</taxon>
    </lineage>
</organism>
<evidence type="ECO:0000256" key="9">
    <source>
        <dbReference type="ARBA" id="ARBA00023288"/>
    </source>
</evidence>
<evidence type="ECO:0000256" key="6">
    <source>
        <dbReference type="ARBA" id="ARBA00022592"/>
    </source>
</evidence>
<dbReference type="SUPFAM" id="SSF53850">
    <property type="entry name" value="Periplasmic binding protein-like II"/>
    <property type="match status" value="1"/>
</dbReference>
<dbReference type="PANTHER" id="PTHR30570:SF1">
    <property type="entry name" value="PHOSPHATE-BINDING PROTEIN PSTS"/>
    <property type="match status" value="1"/>
</dbReference>
<gene>
    <name evidence="12" type="ORF">DCCM_0828</name>
</gene>
<keyword evidence="10" id="KW-1003">Cell membrane</keyword>
<evidence type="ECO:0000313" key="13">
    <source>
        <dbReference type="Proteomes" id="UP000239549"/>
    </source>
</evidence>
<dbReference type="PANTHER" id="PTHR30570">
    <property type="entry name" value="PERIPLASMIC PHOSPHATE BINDING COMPONENT OF PHOSPHATE ABC TRANSPORTER"/>
    <property type="match status" value="1"/>
</dbReference>
<dbReference type="InterPro" id="IPR050811">
    <property type="entry name" value="Phosphate_ABC_transporter"/>
</dbReference>
<keyword evidence="8 10" id="KW-0564">Palmitate</keyword>
<evidence type="ECO:0000256" key="1">
    <source>
        <dbReference type="ARBA" id="ARBA00002841"/>
    </source>
</evidence>
<evidence type="ECO:0000256" key="5">
    <source>
        <dbReference type="ARBA" id="ARBA00022448"/>
    </source>
</evidence>
<reference evidence="13" key="1">
    <citation type="submission" date="2018-02" db="EMBL/GenBank/DDBJ databases">
        <title>Genome sequence of Desulfocucumis palustris strain NAW-5.</title>
        <authorList>
            <person name="Watanabe M."/>
            <person name="Kojima H."/>
            <person name="Fukui M."/>
        </authorList>
    </citation>
    <scope>NUCLEOTIDE SEQUENCE [LARGE SCALE GENOMIC DNA]</scope>
    <source>
        <strain evidence="13">NAW-5</strain>
    </source>
</reference>
<keyword evidence="10" id="KW-0472">Membrane</keyword>
<comment type="similarity">
    <text evidence="3 10">Belongs to the PstS family.</text>
</comment>
<keyword evidence="13" id="KW-1185">Reference proteome</keyword>
<dbReference type="GO" id="GO:0006817">
    <property type="term" value="P:phosphate ion transport"/>
    <property type="evidence" value="ECO:0007669"/>
    <property type="project" value="UniProtKB-UniRule"/>
</dbReference>
<dbReference type="RefSeq" id="WP_104371134.1">
    <property type="nucleotide sequence ID" value="NZ_BFAV01000045.1"/>
</dbReference>
<proteinExistence type="inferred from homology"/>
<keyword evidence="6 10" id="KW-0592">Phosphate transport</keyword>
<keyword evidence="5 10" id="KW-0813">Transport</keyword>
<keyword evidence="7 10" id="KW-0732">Signal</keyword>
<dbReference type="GO" id="GO:0042301">
    <property type="term" value="F:phosphate ion binding"/>
    <property type="evidence" value="ECO:0007669"/>
    <property type="project" value="UniProtKB-UniRule"/>
</dbReference>
<dbReference type="GO" id="GO:0005886">
    <property type="term" value="C:plasma membrane"/>
    <property type="evidence" value="ECO:0007669"/>
    <property type="project" value="UniProtKB-SubCell"/>
</dbReference>
<feature type="domain" description="PBP" evidence="11">
    <location>
        <begin position="25"/>
        <end position="264"/>
    </location>
</feature>
<evidence type="ECO:0000256" key="2">
    <source>
        <dbReference type="ARBA" id="ARBA00004193"/>
    </source>
</evidence>